<evidence type="ECO:0000313" key="1">
    <source>
        <dbReference type="EMBL" id="BAV98009.1"/>
    </source>
</evidence>
<dbReference type="KEGG" id="lem:LEN_2522"/>
<sequence length="60" mass="6516">MAAARRIHRQSGLGSEIQARTSAKMAKFDYEDTVRVSPAASEDFVAAEIHQSELQPLGGE</sequence>
<gene>
    <name evidence="1" type="ORF">LEN_2522</name>
</gene>
<dbReference type="EMBL" id="AP014940">
    <property type="protein sequence ID" value="BAV98009.1"/>
    <property type="molecule type" value="Genomic_DNA"/>
</dbReference>
<reference evidence="1 2" key="1">
    <citation type="journal article" date="2017" name="DNA Res.">
        <title>Complete genome sequence and expression profile of the commercial lytic enzyme producer Lysobacter enzymogenes M497-1.</title>
        <authorList>
            <person name="Takami H."/>
            <person name="Toyoda A."/>
            <person name="Uchiyama I."/>
            <person name="Itoh T."/>
            <person name="Takaki Y."/>
            <person name="Arai W."/>
            <person name="Nishi S."/>
            <person name="Kawai M."/>
            <person name="Shinya K."/>
            <person name="Ikeda H."/>
        </authorList>
    </citation>
    <scope>NUCLEOTIDE SEQUENCE [LARGE SCALE GENOMIC DNA]</scope>
    <source>
        <strain evidence="1 2">M497-1</strain>
    </source>
</reference>
<accession>A0AAU9AHA0</accession>
<name>A0AAU9AHA0_LYSEN</name>
<organism evidence="1 2">
    <name type="scientific">Lysobacter enzymogenes</name>
    <dbReference type="NCBI Taxonomy" id="69"/>
    <lineage>
        <taxon>Bacteria</taxon>
        <taxon>Pseudomonadati</taxon>
        <taxon>Pseudomonadota</taxon>
        <taxon>Gammaproteobacteria</taxon>
        <taxon>Lysobacterales</taxon>
        <taxon>Lysobacteraceae</taxon>
        <taxon>Lysobacter</taxon>
    </lineage>
</organism>
<dbReference type="Proteomes" id="UP000218824">
    <property type="component" value="Chromosome"/>
</dbReference>
<proteinExistence type="predicted"/>
<evidence type="ECO:0000313" key="2">
    <source>
        <dbReference type="Proteomes" id="UP000218824"/>
    </source>
</evidence>
<dbReference type="AlphaFoldDB" id="A0AAU9AHA0"/>
<protein>
    <submittedName>
        <fullName evidence="1">Uncharacterized protein</fullName>
    </submittedName>
</protein>